<evidence type="ECO:0000259" key="4">
    <source>
        <dbReference type="Pfam" id="PF00501"/>
    </source>
</evidence>
<evidence type="ECO:0000256" key="2">
    <source>
        <dbReference type="ARBA" id="ARBA00022598"/>
    </source>
</evidence>
<dbReference type="InterPro" id="IPR025110">
    <property type="entry name" value="AMP-bd_C"/>
</dbReference>
<evidence type="ECO:0000259" key="5">
    <source>
        <dbReference type="Pfam" id="PF13193"/>
    </source>
</evidence>
<dbReference type="Gene3D" id="3.40.50.12780">
    <property type="entry name" value="N-terminal domain of ligase-like"/>
    <property type="match status" value="1"/>
</dbReference>
<dbReference type="Proteomes" id="UP000326170">
    <property type="component" value="Chromosome"/>
</dbReference>
<dbReference type="OrthoDB" id="193284at2157"/>
<dbReference type="CDD" id="cd05936">
    <property type="entry name" value="FC-FACS_FadD_like"/>
    <property type="match status" value="1"/>
</dbReference>
<dbReference type="PANTHER" id="PTHR43767">
    <property type="entry name" value="LONG-CHAIN-FATTY-ACID--COA LIGASE"/>
    <property type="match status" value="1"/>
</dbReference>
<feature type="compositionally biased region" description="Acidic residues" evidence="3">
    <location>
        <begin position="520"/>
        <end position="532"/>
    </location>
</feature>
<dbReference type="SUPFAM" id="SSF56801">
    <property type="entry name" value="Acetyl-CoA synthetase-like"/>
    <property type="match status" value="1"/>
</dbReference>
<dbReference type="FunFam" id="3.30.300.30:FF:000008">
    <property type="entry name" value="2,3-dihydroxybenzoate-AMP ligase"/>
    <property type="match status" value="1"/>
</dbReference>
<dbReference type="InterPro" id="IPR000873">
    <property type="entry name" value="AMP-dep_synth/lig_dom"/>
</dbReference>
<evidence type="ECO:0000256" key="3">
    <source>
        <dbReference type="SAM" id="MobiDB-lite"/>
    </source>
</evidence>
<comment type="similarity">
    <text evidence="1">Belongs to the ATP-dependent AMP-binding enzyme family.</text>
</comment>
<dbReference type="PANTHER" id="PTHR43767:SF1">
    <property type="entry name" value="NONRIBOSOMAL PEPTIDE SYNTHASE PES1 (EUROFUNG)-RELATED"/>
    <property type="match status" value="1"/>
</dbReference>
<dbReference type="AlphaFoldDB" id="A0A5P9P5X8"/>
<feature type="domain" description="AMP-dependent synthetase/ligase" evidence="4">
    <location>
        <begin position="10"/>
        <end position="380"/>
    </location>
</feature>
<keyword evidence="2" id="KW-0436">Ligase</keyword>
<feature type="region of interest" description="Disordered" evidence="3">
    <location>
        <begin position="509"/>
        <end position="532"/>
    </location>
</feature>
<dbReference type="Pfam" id="PF13193">
    <property type="entry name" value="AMP-binding_C"/>
    <property type="match status" value="1"/>
</dbReference>
<dbReference type="RefSeq" id="WP_152942521.1">
    <property type="nucleotide sequence ID" value="NZ_CP045488.1"/>
</dbReference>
<dbReference type="InterPro" id="IPR050237">
    <property type="entry name" value="ATP-dep_AMP-bd_enzyme"/>
</dbReference>
<dbReference type="Pfam" id="PF00501">
    <property type="entry name" value="AMP-binding"/>
    <property type="match status" value="1"/>
</dbReference>
<dbReference type="InterPro" id="IPR042099">
    <property type="entry name" value="ANL_N_sf"/>
</dbReference>
<sequence length="532" mass="57962">MTNLVTNLAAAVEKYGKQTAVGYQGTETSYEEFWGQTGAFAAALDACGVGGGDRVAIYLPNVPPFLIAFHGTLRAGGVVVPMNPQYKAREISHLLGDSEASVVVTLSDLVPFVDAVRDETSVEHVVSVDGDAEGATALEAFLEPGDPDIVERADDDVAVQPYTSGTTGQPKGVQLTHNNLASNAQSAGELIPDGIRSDDKQLGVLPLFHIYGMTVVMNATLFNGGAFYPLPSWDAQEAVSLIENEELTLMHGVPAMYNDVINQPNAEEFDLSSLRLCGVGGAGIPVEVLRRFEELYEPKVYEGYGLTETSPVTHFNSPVKGRRVGSIGKPVPGVDSRVVDGDFEDVAPVEQGPVDEDETDLDEITGEIVVAGPNVMKGYYGLPEANEEVFTEDDGRTWFHTGDLGYRDEDGFFYVVDREKHMIVTGGYNVYPREVEELLFEHEAVADAAVAGIPDERRGETVKAFVVPTPDAEITEDELKEYCLTNLAEYKHPREIEFVEELPRTTTGKVQKFKLREREESAEDTEPETEAE</sequence>
<organism evidence="6 7">
    <name type="scientific">Natronorubrum aibiense</name>
    <dbReference type="NCBI Taxonomy" id="348826"/>
    <lineage>
        <taxon>Archaea</taxon>
        <taxon>Methanobacteriati</taxon>
        <taxon>Methanobacteriota</taxon>
        <taxon>Stenosarchaea group</taxon>
        <taxon>Halobacteria</taxon>
        <taxon>Halobacteriales</taxon>
        <taxon>Natrialbaceae</taxon>
        <taxon>Natronorubrum</taxon>
    </lineage>
</organism>
<reference evidence="6 7" key="1">
    <citation type="journal article" date="2007" name="Int. J. Syst. Evol. Microbiol.">
        <title>Natronorubrum sulfidifaciens sp. nov., an extremely haloalkaliphilic archaeon isolated from Aiding salt lake in Xin-Jiang, China.</title>
        <authorList>
            <person name="Cui H.L."/>
            <person name="Tohty D."/>
            <person name="Liu H.C."/>
            <person name="Liu S.J."/>
            <person name="Oren A."/>
            <person name="Zhou P.J."/>
        </authorList>
    </citation>
    <scope>NUCLEOTIDE SEQUENCE [LARGE SCALE GENOMIC DNA]</scope>
    <source>
        <strain evidence="6 7">7-3</strain>
    </source>
</reference>
<dbReference type="KEGG" id="nas:GCU68_13795"/>
<evidence type="ECO:0000313" key="6">
    <source>
        <dbReference type="EMBL" id="QFU83538.1"/>
    </source>
</evidence>
<evidence type="ECO:0000256" key="1">
    <source>
        <dbReference type="ARBA" id="ARBA00006432"/>
    </source>
</evidence>
<dbReference type="GO" id="GO:0016878">
    <property type="term" value="F:acid-thiol ligase activity"/>
    <property type="evidence" value="ECO:0007669"/>
    <property type="project" value="UniProtKB-ARBA"/>
</dbReference>
<keyword evidence="7" id="KW-1185">Reference proteome</keyword>
<dbReference type="Gene3D" id="3.30.300.30">
    <property type="match status" value="1"/>
</dbReference>
<protein>
    <submittedName>
        <fullName evidence="6">AMP-binding protein</fullName>
    </submittedName>
</protein>
<dbReference type="GeneID" id="42302136"/>
<dbReference type="EMBL" id="CP045488">
    <property type="protein sequence ID" value="QFU83538.1"/>
    <property type="molecule type" value="Genomic_DNA"/>
</dbReference>
<accession>A0A5P9P5X8</accession>
<gene>
    <name evidence="6" type="ORF">GCU68_13795</name>
</gene>
<name>A0A5P9P5X8_9EURY</name>
<dbReference type="InterPro" id="IPR045851">
    <property type="entry name" value="AMP-bd_C_sf"/>
</dbReference>
<evidence type="ECO:0000313" key="7">
    <source>
        <dbReference type="Proteomes" id="UP000326170"/>
    </source>
</evidence>
<proteinExistence type="inferred from homology"/>
<feature type="domain" description="AMP-binding enzyme C-terminal" evidence="5">
    <location>
        <begin position="434"/>
        <end position="509"/>
    </location>
</feature>